<accession>A0ABD5V6M4</accession>
<evidence type="ECO:0000313" key="3">
    <source>
        <dbReference type="EMBL" id="MFC6906958.1"/>
    </source>
</evidence>
<evidence type="ECO:0000259" key="2">
    <source>
        <dbReference type="Pfam" id="PF25231"/>
    </source>
</evidence>
<reference evidence="3 4" key="1">
    <citation type="journal article" date="2019" name="Int. J. Syst. Evol. Microbiol.">
        <title>The Global Catalogue of Microorganisms (GCM) 10K type strain sequencing project: providing services to taxonomists for standard genome sequencing and annotation.</title>
        <authorList>
            <consortium name="The Broad Institute Genomics Platform"/>
            <consortium name="The Broad Institute Genome Sequencing Center for Infectious Disease"/>
            <person name="Wu L."/>
            <person name="Ma J."/>
        </authorList>
    </citation>
    <scope>NUCLEOTIDE SEQUENCE [LARGE SCALE GENOMIC DNA]</scope>
    <source>
        <strain evidence="3 4">CGMCC 1.3240</strain>
    </source>
</reference>
<feature type="domain" description="DUF7847" evidence="2">
    <location>
        <begin position="1"/>
        <end position="260"/>
    </location>
</feature>
<feature type="transmembrane region" description="Helical" evidence="1">
    <location>
        <begin position="92"/>
        <end position="125"/>
    </location>
</feature>
<feature type="transmembrane region" description="Helical" evidence="1">
    <location>
        <begin position="18"/>
        <end position="37"/>
    </location>
</feature>
<gene>
    <name evidence="3" type="ORF">ACFQGH_17340</name>
</gene>
<comment type="caution">
    <text evidence="3">The sequence shown here is derived from an EMBL/GenBank/DDBJ whole genome shotgun (WGS) entry which is preliminary data.</text>
</comment>
<feature type="transmembrane region" description="Helical" evidence="1">
    <location>
        <begin position="131"/>
        <end position="156"/>
    </location>
</feature>
<keyword evidence="1" id="KW-0472">Membrane</keyword>
<keyword evidence="1" id="KW-1133">Transmembrane helix</keyword>
<name>A0ABD5V6M4_9EURY</name>
<feature type="transmembrane region" description="Helical" evidence="1">
    <location>
        <begin position="43"/>
        <end position="71"/>
    </location>
</feature>
<feature type="transmembrane region" description="Helical" evidence="1">
    <location>
        <begin position="185"/>
        <end position="209"/>
    </location>
</feature>
<sequence>MAVIAPLRRVPEVLREQPVLFIPIALFALLQIPQMYIEVLDPMLSLIFSLLFMGVFLFLTPLFYAGTLGMADDATQNRQTSLSRFWSHSKKNYISVLIAYLIVFAISAGFGIVVVIVFFIGFFAVGTMVDGLLALGLIAVTSLVFVVAFLGLLLALQFYAHAIVIEHEGAIGGLTRSVQVVRSNITAAIGYGILVFGSGAVIGGIYSVLMQFMLPTAATGGAASTPDLVPVLLGTSGTVFLTVLFGAVFAVYSVGFYKELTAEETQQRNDSTDALSASSD</sequence>
<dbReference type="Pfam" id="PF25231">
    <property type="entry name" value="DUF7847"/>
    <property type="match status" value="1"/>
</dbReference>
<dbReference type="EMBL" id="JBHSXQ010000006">
    <property type="protein sequence ID" value="MFC6906958.1"/>
    <property type="molecule type" value="Genomic_DNA"/>
</dbReference>
<dbReference type="Proteomes" id="UP001596312">
    <property type="component" value="Unassembled WGS sequence"/>
</dbReference>
<dbReference type="InterPro" id="IPR057169">
    <property type="entry name" value="DUF7847"/>
</dbReference>
<protein>
    <recommendedName>
        <fullName evidence="2">DUF7847 domain-containing protein</fullName>
    </recommendedName>
</protein>
<keyword evidence="4" id="KW-1185">Reference proteome</keyword>
<dbReference type="AlphaFoldDB" id="A0ABD5V6M4"/>
<keyword evidence="1" id="KW-0812">Transmembrane</keyword>
<feature type="transmembrane region" description="Helical" evidence="1">
    <location>
        <begin position="229"/>
        <end position="252"/>
    </location>
</feature>
<organism evidence="3 4">
    <name type="scientific">Halalkalicoccus tibetensis</name>
    <dbReference type="NCBI Taxonomy" id="175632"/>
    <lineage>
        <taxon>Archaea</taxon>
        <taxon>Methanobacteriati</taxon>
        <taxon>Methanobacteriota</taxon>
        <taxon>Stenosarchaea group</taxon>
        <taxon>Halobacteria</taxon>
        <taxon>Halobacteriales</taxon>
        <taxon>Halococcaceae</taxon>
        <taxon>Halalkalicoccus</taxon>
    </lineage>
</organism>
<proteinExistence type="predicted"/>
<evidence type="ECO:0000256" key="1">
    <source>
        <dbReference type="SAM" id="Phobius"/>
    </source>
</evidence>
<evidence type="ECO:0000313" key="4">
    <source>
        <dbReference type="Proteomes" id="UP001596312"/>
    </source>
</evidence>
<dbReference type="RefSeq" id="WP_340605537.1">
    <property type="nucleotide sequence ID" value="NZ_JBBMXV010000006.1"/>
</dbReference>